<comment type="caution">
    <text evidence="5">The sequence shown here is derived from an EMBL/GenBank/DDBJ whole genome shotgun (WGS) entry which is preliminary data.</text>
</comment>
<dbReference type="PANTHER" id="PTHR37534">
    <property type="entry name" value="TRANSCRIPTIONAL ACTIVATOR PROTEIN UGA3"/>
    <property type="match status" value="1"/>
</dbReference>
<dbReference type="Pfam" id="PF11951">
    <property type="entry name" value="Fungal_trans_2"/>
    <property type="match status" value="1"/>
</dbReference>
<dbReference type="STRING" id="2512241.A0A553I3A1"/>
<sequence>MNIDVSPGSRNIRSFNGCWTCRLRRKKCDERRPVCEICASLHITCHFEQEKPEWMDGGARQEQMAARFKQEVKDNAHRRREERTDMSGDSIGTTADIAPRNGTSTEPDFGLSTIQRTGGNRCPLARKDVQGGIRLGQSDTILLMFYLENVLPFLFPFYHPSIVRGGRAWILEMMINSPVVCQATLCLSPYFLSLAQGTDNDDVLWERVLTRTRDAFVMLSQALQIINSSGIAGHLPGAVRIMASIVQLQRYEIAVLSLGNCEAHHNAALALFEQLLESVRPAELTEPCASFDAVLDRLRAASLSEEFLHIPSAEQAAFLFSSALLVFDDIVASTVLPERPRLYEYHKGLLGNTNGTEPRIDLEAILGCQNWVLLQIGEISALDAWKQQCKRTGSLDVMELVHQATVIKHSLEAQLTHIEAQPITIAGEYKSVLDILTADDNSRPGATKNQTYLVTQVWAHAALLYLFVVVSGWQPANSEVRHHVSRIIELLSSHISQPSLLRTMTWPFSVAGCLAEPMQEAHFRAMTEKLKPPSVFGTVYKAFEMMEKVWRRRDAGDAATRDLATCFRTQCHSSNCWFF</sequence>
<dbReference type="AlphaFoldDB" id="A0A553I3A1"/>
<dbReference type="Gene3D" id="4.10.240.10">
    <property type="entry name" value="Zn(2)-C6 fungal-type DNA-binding domain"/>
    <property type="match status" value="1"/>
</dbReference>
<dbReference type="Pfam" id="PF00172">
    <property type="entry name" value="Zn_clus"/>
    <property type="match status" value="1"/>
</dbReference>
<dbReference type="PANTHER" id="PTHR37534:SF20">
    <property type="entry name" value="PRO1A C6 ZINK-FINGER PROTEIN"/>
    <property type="match status" value="1"/>
</dbReference>
<protein>
    <recommendedName>
        <fullName evidence="4">Zn(2)-C6 fungal-type domain-containing protein</fullName>
    </recommendedName>
</protein>
<proteinExistence type="predicted"/>
<dbReference type="GO" id="GO:0008270">
    <property type="term" value="F:zinc ion binding"/>
    <property type="evidence" value="ECO:0007669"/>
    <property type="project" value="InterPro"/>
</dbReference>
<keyword evidence="6" id="KW-1185">Reference proteome</keyword>
<keyword evidence="2" id="KW-0539">Nucleus</keyword>
<dbReference type="SMART" id="SM00066">
    <property type="entry name" value="GAL4"/>
    <property type="match status" value="1"/>
</dbReference>
<evidence type="ECO:0000259" key="4">
    <source>
        <dbReference type="PROSITE" id="PS50048"/>
    </source>
</evidence>
<dbReference type="CDD" id="cd00067">
    <property type="entry name" value="GAL4"/>
    <property type="match status" value="1"/>
</dbReference>
<dbReference type="InterPro" id="IPR001138">
    <property type="entry name" value="Zn2Cys6_DnaBD"/>
</dbReference>
<dbReference type="InterPro" id="IPR021858">
    <property type="entry name" value="Fun_TF"/>
</dbReference>
<dbReference type="EMBL" id="VFLP01000020">
    <property type="protein sequence ID" value="TRX94678.1"/>
    <property type="molecule type" value="Genomic_DNA"/>
</dbReference>
<dbReference type="SUPFAM" id="SSF57701">
    <property type="entry name" value="Zn2/Cys6 DNA-binding domain"/>
    <property type="match status" value="1"/>
</dbReference>
<evidence type="ECO:0000313" key="6">
    <source>
        <dbReference type="Proteomes" id="UP000319160"/>
    </source>
</evidence>
<dbReference type="GO" id="GO:0005634">
    <property type="term" value="C:nucleus"/>
    <property type="evidence" value="ECO:0007669"/>
    <property type="project" value="UniProtKB-SubCell"/>
</dbReference>
<evidence type="ECO:0000256" key="3">
    <source>
        <dbReference type="SAM" id="MobiDB-lite"/>
    </source>
</evidence>
<comment type="subcellular location">
    <subcellularLocation>
        <location evidence="1">Nucleus</location>
    </subcellularLocation>
</comment>
<feature type="compositionally biased region" description="Basic and acidic residues" evidence="3">
    <location>
        <begin position="72"/>
        <end position="86"/>
    </location>
</feature>
<feature type="region of interest" description="Disordered" evidence="3">
    <location>
        <begin position="72"/>
        <end position="112"/>
    </location>
</feature>
<evidence type="ECO:0000313" key="5">
    <source>
        <dbReference type="EMBL" id="TRX94678.1"/>
    </source>
</evidence>
<name>A0A553I3A1_9PEZI</name>
<dbReference type="InterPro" id="IPR036864">
    <property type="entry name" value="Zn2-C6_fun-type_DNA-bd_sf"/>
</dbReference>
<feature type="compositionally biased region" description="Polar residues" evidence="3">
    <location>
        <begin position="101"/>
        <end position="112"/>
    </location>
</feature>
<gene>
    <name evidence="5" type="ORF">FHL15_004450</name>
</gene>
<dbReference type="Proteomes" id="UP000319160">
    <property type="component" value="Unassembled WGS sequence"/>
</dbReference>
<dbReference type="PROSITE" id="PS00463">
    <property type="entry name" value="ZN2_CY6_FUNGAL_1"/>
    <property type="match status" value="1"/>
</dbReference>
<dbReference type="GO" id="GO:0000981">
    <property type="term" value="F:DNA-binding transcription factor activity, RNA polymerase II-specific"/>
    <property type="evidence" value="ECO:0007669"/>
    <property type="project" value="InterPro"/>
</dbReference>
<evidence type="ECO:0000256" key="1">
    <source>
        <dbReference type="ARBA" id="ARBA00004123"/>
    </source>
</evidence>
<dbReference type="PROSITE" id="PS50048">
    <property type="entry name" value="ZN2_CY6_FUNGAL_2"/>
    <property type="match status" value="1"/>
</dbReference>
<organism evidence="5 6">
    <name type="scientific">Xylaria flabelliformis</name>
    <dbReference type="NCBI Taxonomy" id="2512241"/>
    <lineage>
        <taxon>Eukaryota</taxon>
        <taxon>Fungi</taxon>
        <taxon>Dikarya</taxon>
        <taxon>Ascomycota</taxon>
        <taxon>Pezizomycotina</taxon>
        <taxon>Sordariomycetes</taxon>
        <taxon>Xylariomycetidae</taxon>
        <taxon>Xylariales</taxon>
        <taxon>Xylariaceae</taxon>
        <taxon>Xylaria</taxon>
    </lineage>
</organism>
<reference evidence="6" key="1">
    <citation type="submission" date="2019-06" db="EMBL/GenBank/DDBJ databases">
        <title>Draft genome sequence of the griseofulvin-producing fungus Xylaria cubensis strain G536.</title>
        <authorList>
            <person name="Mead M.E."/>
            <person name="Raja H.A."/>
            <person name="Steenwyk J.L."/>
            <person name="Knowles S.L."/>
            <person name="Oberlies N.H."/>
            <person name="Rokas A."/>
        </authorList>
    </citation>
    <scope>NUCLEOTIDE SEQUENCE [LARGE SCALE GENOMIC DNA]</scope>
    <source>
        <strain evidence="6">G536</strain>
    </source>
</reference>
<accession>A0A553I3A1</accession>
<feature type="domain" description="Zn(2)-C6 fungal-type" evidence="4">
    <location>
        <begin position="17"/>
        <end position="47"/>
    </location>
</feature>
<dbReference type="OrthoDB" id="3251668at2759"/>
<evidence type="ECO:0000256" key="2">
    <source>
        <dbReference type="ARBA" id="ARBA00023242"/>
    </source>
</evidence>